<organism evidence="2 3">
    <name type="scientific">Granulicella sibirica</name>
    <dbReference type="NCBI Taxonomy" id="2479048"/>
    <lineage>
        <taxon>Bacteria</taxon>
        <taxon>Pseudomonadati</taxon>
        <taxon>Acidobacteriota</taxon>
        <taxon>Terriglobia</taxon>
        <taxon>Terriglobales</taxon>
        <taxon>Acidobacteriaceae</taxon>
        <taxon>Granulicella</taxon>
    </lineage>
</organism>
<protein>
    <recommendedName>
        <fullName evidence="1">Alginate export domain-containing protein</fullName>
    </recommendedName>
</protein>
<dbReference type="InterPro" id="IPR025388">
    <property type="entry name" value="Alginate_export_dom"/>
</dbReference>
<name>A0A4Q0T2W6_9BACT</name>
<accession>A0A4Q0T2W6</accession>
<dbReference type="Pfam" id="PF13372">
    <property type="entry name" value="Alginate_exp"/>
    <property type="match status" value="1"/>
</dbReference>
<proteinExistence type="predicted"/>
<evidence type="ECO:0000313" key="2">
    <source>
        <dbReference type="EMBL" id="RXH56279.1"/>
    </source>
</evidence>
<dbReference type="Gene3D" id="2.40.160.100">
    <property type="match status" value="1"/>
</dbReference>
<sequence length="398" mass="44164">MTIDFDLRTRSEGQTAISYLPGNGYGYDLTRVRGSFETRPTHWATTFIQFHDDHALALPLKYTAANMRDSFDFRQAYLSLHSESLRVAGGRQEMRFGGERLVGVSDWTNTSRTFDAITARIGNTNHVDFFSSSVVTVHPTALDMHAAGLNFHGAYGTIATWVPKTSIEPYVFVKAMPRVLGQQGKYGTETEATFGSRILGNAPMHFDYTVEGALQRGSFANDSIHAGAGYAKLGYTAPLPWLPRLQGQYDYATGNPHTNAYRIGTFDQLYPSAHDVFGLVDLFGWQNIRQARVNLDLYPTRNLTLLVQNEYLNVANRKDDVYSGSGSVTVKPPTGGFKSDDLGIGFDVSAKYVYHEYFVVNSGFGHLYPGALMTKNSHGAPQSIAYLSCTYRFTVNNK</sequence>
<feature type="domain" description="Alginate export" evidence="1">
    <location>
        <begin position="45"/>
        <end position="375"/>
    </location>
</feature>
<dbReference type="EMBL" id="RDSM01000002">
    <property type="protein sequence ID" value="RXH56279.1"/>
    <property type="molecule type" value="Genomic_DNA"/>
</dbReference>
<dbReference type="InterPro" id="IPR053728">
    <property type="entry name" value="Alginate_Permeability_Chnl"/>
</dbReference>
<reference evidence="3" key="2">
    <citation type="submission" date="2019-02" db="EMBL/GenBank/DDBJ databases">
        <title>Granulicella sibirica sp. nov., a psychrotolerant acidobacterium isolated from an organic soil layer in forested tundra, West Siberia.</title>
        <authorList>
            <person name="Oshkin I.Y."/>
            <person name="Kulichevskaya I.S."/>
            <person name="Rijpstra W.I.C."/>
            <person name="Sinninghe Damste J.S."/>
            <person name="Rakitin A.L."/>
            <person name="Ravin N.V."/>
            <person name="Dedysh S.N."/>
        </authorList>
    </citation>
    <scope>NUCLEOTIDE SEQUENCE [LARGE SCALE GENOMIC DNA]</scope>
    <source>
        <strain evidence="3">AF10</strain>
    </source>
</reference>
<evidence type="ECO:0000259" key="1">
    <source>
        <dbReference type="Pfam" id="PF13372"/>
    </source>
</evidence>
<comment type="caution">
    <text evidence="2">The sequence shown here is derived from an EMBL/GenBank/DDBJ whole genome shotgun (WGS) entry which is preliminary data.</text>
</comment>
<reference evidence="2 3" key="1">
    <citation type="submission" date="2018-11" db="EMBL/GenBank/DDBJ databases">
        <authorList>
            <person name="Mardanov A.V."/>
            <person name="Ravin N.V."/>
            <person name="Dedysh S.N."/>
        </authorList>
    </citation>
    <scope>NUCLEOTIDE SEQUENCE [LARGE SCALE GENOMIC DNA]</scope>
    <source>
        <strain evidence="2 3">AF10</strain>
    </source>
</reference>
<dbReference type="AlphaFoldDB" id="A0A4Q0T2W6"/>
<gene>
    <name evidence="2" type="ORF">GRAN_3136</name>
</gene>
<keyword evidence="3" id="KW-1185">Reference proteome</keyword>
<evidence type="ECO:0000313" key="3">
    <source>
        <dbReference type="Proteomes" id="UP000289437"/>
    </source>
</evidence>
<dbReference type="Proteomes" id="UP000289437">
    <property type="component" value="Unassembled WGS sequence"/>
</dbReference>